<dbReference type="Proteomes" id="UP001555826">
    <property type="component" value="Unassembled WGS sequence"/>
</dbReference>
<gene>
    <name evidence="1" type="ORF">AB1207_24275</name>
</gene>
<accession>A0ABV3PE01</accession>
<evidence type="ECO:0000313" key="2">
    <source>
        <dbReference type="Proteomes" id="UP001555826"/>
    </source>
</evidence>
<name>A0ABV3PE01_9ACTN</name>
<comment type="caution">
    <text evidence="1">The sequence shown here is derived from an EMBL/GenBank/DDBJ whole genome shotgun (WGS) entry which is preliminary data.</text>
</comment>
<proteinExistence type="predicted"/>
<sequence length="102" mass="12088">MQHDDGRRAVLYCRVDTGWTCTGGHLWWRSWSAPHHQLEGLWFEGEDLVSDFVTAGQDLVSTLDDFDRGVFVFIGEQWQVRWMDDEASRAFRVKHDLEVYRR</sequence>
<protein>
    <submittedName>
        <fullName evidence="1">Uncharacterized protein</fullName>
    </submittedName>
</protein>
<dbReference type="RefSeq" id="WP_367641395.1">
    <property type="nucleotide sequence ID" value="NZ_JBFNQN010000030.1"/>
</dbReference>
<dbReference type="EMBL" id="JBFNQN010000030">
    <property type="protein sequence ID" value="MEW9267869.1"/>
    <property type="molecule type" value="Genomic_DNA"/>
</dbReference>
<organism evidence="1 2">
    <name type="scientific">Kineococcus endophyticus</name>
    <dbReference type="NCBI Taxonomy" id="1181883"/>
    <lineage>
        <taxon>Bacteria</taxon>
        <taxon>Bacillati</taxon>
        <taxon>Actinomycetota</taxon>
        <taxon>Actinomycetes</taxon>
        <taxon>Kineosporiales</taxon>
        <taxon>Kineosporiaceae</taxon>
        <taxon>Kineococcus</taxon>
    </lineage>
</organism>
<keyword evidence="2" id="KW-1185">Reference proteome</keyword>
<reference evidence="1 2" key="1">
    <citation type="submission" date="2024-07" db="EMBL/GenBank/DDBJ databases">
        <authorList>
            <person name="Thanompreechachai J."/>
            <person name="Duangmal K."/>
        </authorList>
    </citation>
    <scope>NUCLEOTIDE SEQUENCE [LARGE SCALE GENOMIC DNA]</scope>
    <source>
        <strain evidence="1 2">KCTC 19886</strain>
    </source>
</reference>
<evidence type="ECO:0000313" key="1">
    <source>
        <dbReference type="EMBL" id="MEW9267869.1"/>
    </source>
</evidence>